<dbReference type="GO" id="GO:0060320">
    <property type="term" value="P:rejection of self pollen"/>
    <property type="evidence" value="ECO:0007669"/>
    <property type="project" value="UniProtKB-KW"/>
</dbReference>
<keyword evidence="4" id="KW-0964">Secreted</keyword>
<evidence type="ECO:0000256" key="2">
    <source>
        <dbReference type="ARBA" id="ARBA00005581"/>
    </source>
</evidence>
<dbReference type="GO" id="GO:0005576">
    <property type="term" value="C:extracellular region"/>
    <property type="evidence" value="ECO:0007669"/>
    <property type="project" value="UniProtKB-SubCell"/>
</dbReference>
<name>A0A9J5W169_SOLCO</name>
<comment type="subcellular location">
    <subcellularLocation>
        <location evidence="1">Secreted</location>
    </subcellularLocation>
</comment>
<evidence type="ECO:0000313" key="7">
    <source>
        <dbReference type="EMBL" id="KAG5568894.1"/>
    </source>
</evidence>
<feature type="signal peptide" evidence="6">
    <location>
        <begin position="1"/>
        <end position="23"/>
    </location>
</feature>
<gene>
    <name evidence="7" type="ORF">H5410_064093</name>
</gene>
<organism evidence="7 8">
    <name type="scientific">Solanum commersonii</name>
    <name type="common">Commerson's wild potato</name>
    <name type="synonym">Commerson's nightshade</name>
    <dbReference type="NCBI Taxonomy" id="4109"/>
    <lineage>
        <taxon>Eukaryota</taxon>
        <taxon>Viridiplantae</taxon>
        <taxon>Streptophyta</taxon>
        <taxon>Embryophyta</taxon>
        <taxon>Tracheophyta</taxon>
        <taxon>Spermatophyta</taxon>
        <taxon>Magnoliopsida</taxon>
        <taxon>eudicotyledons</taxon>
        <taxon>Gunneridae</taxon>
        <taxon>Pentapetalae</taxon>
        <taxon>asterids</taxon>
        <taxon>lamiids</taxon>
        <taxon>Solanales</taxon>
        <taxon>Solanaceae</taxon>
        <taxon>Solanoideae</taxon>
        <taxon>Solaneae</taxon>
        <taxon>Solanum</taxon>
    </lineage>
</organism>
<evidence type="ECO:0000256" key="6">
    <source>
        <dbReference type="SAM" id="SignalP"/>
    </source>
</evidence>
<protein>
    <recommendedName>
        <fullName evidence="9">S-protein homolog</fullName>
    </recommendedName>
</protein>
<evidence type="ECO:0000256" key="4">
    <source>
        <dbReference type="ARBA" id="ARBA00022525"/>
    </source>
</evidence>
<reference evidence="7" key="1">
    <citation type="submission" date="2020-09" db="EMBL/GenBank/DDBJ databases">
        <title>De no assembly of potato wild relative species, Solanum commersonii.</title>
        <authorList>
            <person name="Cho K."/>
        </authorList>
    </citation>
    <scope>NUCLEOTIDE SEQUENCE</scope>
    <source>
        <strain evidence="7">LZ3.2</strain>
        <tissue evidence="7">Leaf</tissue>
    </source>
</reference>
<dbReference type="OrthoDB" id="1305942at2759"/>
<keyword evidence="8" id="KW-1185">Reference proteome</keyword>
<evidence type="ECO:0008006" key="9">
    <source>
        <dbReference type="Google" id="ProtNLM"/>
    </source>
</evidence>
<sequence>MSSSPHHHFVLCLFLVSFLCVNSQLPHDVFTVIIKNETPSVVTRYCTVHGEYLNEDQGIELKPGEVNNITGSIVPGRNTFVCLLELEEKRKILNLFDSDDTSICHVPNKVCVWKIQEDGLCMLSEGKCVMFGWDYNSLSNRHTASEPTKYIASDELKSENIIWRRTP</sequence>
<evidence type="ECO:0000256" key="5">
    <source>
        <dbReference type="ARBA" id="ARBA00022729"/>
    </source>
</evidence>
<dbReference type="Pfam" id="PF05938">
    <property type="entry name" value="Self-incomp_S1"/>
    <property type="match status" value="1"/>
</dbReference>
<dbReference type="Proteomes" id="UP000824120">
    <property type="component" value="Unassembled WGS sequence"/>
</dbReference>
<feature type="chain" id="PRO_5039932004" description="S-protein homolog" evidence="6">
    <location>
        <begin position="24"/>
        <end position="167"/>
    </location>
</feature>
<keyword evidence="5 6" id="KW-0732">Signal</keyword>
<dbReference type="InterPro" id="IPR010264">
    <property type="entry name" value="Self-incomp_S1"/>
</dbReference>
<evidence type="ECO:0000313" key="8">
    <source>
        <dbReference type="Proteomes" id="UP000824120"/>
    </source>
</evidence>
<evidence type="ECO:0000256" key="1">
    <source>
        <dbReference type="ARBA" id="ARBA00004613"/>
    </source>
</evidence>
<accession>A0A9J5W169</accession>
<dbReference type="AlphaFoldDB" id="A0A9J5W169"/>
<comment type="caution">
    <text evidence="7">The sequence shown here is derived from an EMBL/GenBank/DDBJ whole genome shotgun (WGS) entry which is preliminary data.</text>
</comment>
<comment type="similarity">
    <text evidence="2">Belongs to the plant self-incompatibility (S1) protein family.</text>
</comment>
<proteinExistence type="inferred from homology"/>
<dbReference type="EMBL" id="JACXVP010000024">
    <property type="protein sequence ID" value="KAG5568894.1"/>
    <property type="molecule type" value="Genomic_DNA"/>
</dbReference>
<evidence type="ECO:0000256" key="3">
    <source>
        <dbReference type="ARBA" id="ARBA00022471"/>
    </source>
</evidence>
<keyword evidence="3" id="KW-0713">Self-incompatibility</keyword>